<accession>A0A1I9G530</accession>
<protein>
    <submittedName>
        <fullName evidence="1">Bm13556</fullName>
    </submittedName>
</protein>
<evidence type="ECO:0000313" key="1">
    <source>
        <dbReference type="EMBL" id="CDQ00740.1"/>
    </source>
</evidence>
<gene>
    <name evidence="1" type="primary">Bm13556</name>
    <name evidence="1" type="ORF">BM_Bm13556</name>
</gene>
<organism evidence="1">
    <name type="scientific">Brugia malayi</name>
    <name type="common">Filarial nematode worm</name>
    <dbReference type="NCBI Taxonomy" id="6279"/>
    <lineage>
        <taxon>Eukaryota</taxon>
        <taxon>Metazoa</taxon>
        <taxon>Ecdysozoa</taxon>
        <taxon>Nematoda</taxon>
        <taxon>Chromadorea</taxon>
        <taxon>Rhabditida</taxon>
        <taxon>Spirurina</taxon>
        <taxon>Spiruromorpha</taxon>
        <taxon>Filarioidea</taxon>
        <taxon>Onchocercidae</taxon>
        <taxon>Brugia</taxon>
    </lineage>
</organism>
<reference evidence="1" key="2">
    <citation type="submission" date="2012-12" db="EMBL/GenBank/DDBJ databases">
        <authorList>
            <consortium name="WormBase Consortium"/>
            <person name="Ghedin E."/>
            <person name="Paulini M."/>
        </authorList>
    </citation>
    <scope>NUCLEOTIDE SEQUENCE</scope>
    <source>
        <strain evidence="1">FR3</strain>
    </source>
</reference>
<sequence>MASDGWHCPEQTHDTTYQLLPPRSSFFLLRDAHNNTKTILAVEESRSLLISGHLAPCRVFSAE</sequence>
<dbReference type="EMBL" id="LN857014">
    <property type="protein sequence ID" value="CDQ00740.1"/>
    <property type="molecule type" value="Genomic_DNA"/>
</dbReference>
<reference evidence="1" key="1">
    <citation type="journal article" date="2007" name="Science">
        <title>Draft genome of the filarial nematode parasite Brugia malayi.</title>
        <authorList>
            <person name="Ghedin E."/>
            <person name="Wang S."/>
            <person name="Spiro D."/>
            <person name="Caler E."/>
            <person name="Zhao Q."/>
            <person name="Crabtree J."/>
            <person name="Allen J.E."/>
            <person name="Delcher A.L."/>
            <person name="Guiliano D.B."/>
            <person name="Miranda-Saavedra D."/>
            <person name="Angiuoli S.V."/>
            <person name="Creasy T."/>
            <person name="Amedeo P."/>
            <person name="Haas B."/>
            <person name="El-Sayed N.M."/>
            <person name="Wortman J.R."/>
            <person name="Feldblyum T."/>
            <person name="Tallon L."/>
            <person name="Schatz M."/>
            <person name="Shumway M."/>
            <person name="Koo H."/>
            <person name="Salzberg S.L."/>
            <person name="Schobel S."/>
            <person name="Pertea M."/>
            <person name="Pop M."/>
            <person name="White O."/>
            <person name="Barton G.J."/>
            <person name="Carlow C.K."/>
            <person name="Crawford M.J."/>
            <person name="Daub J."/>
            <person name="Dimmic M.W."/>
            <person name="Estes C.F."/>
            <person name="Foster J.M."/>
            <person name="Ganatra M."/>
            <person name="Gregory W.F."/>
            <person name="Johnson N.M."/>
            <person name="Jin J."/>
            <person name="Komuniecki R."/>
            <person name="Korf I."/>
            <person name="Kumar S."/>
            <person name="Laney S."/>
            <person name="Li B.W."/>
            <person name="Li W."/>
            <person name="Lindblom T.H."/>
            <person name="Lustigman S."/>
            <person name="Ma D."/>
            <person name="Maina C.V."/>
            <person name="Martin D.M."/>
            <person name="McCarter J.P."/>
            <person name="McReynolds L."/>
            <person name="Mitreva M."/>
            <person name="Nutman T.B."/>
            <person name="Parkinson J."/>
            <person name="Peregrin-Alvarez J.M."/>
            <person name="Poole C."/>
            <person name="Ren Q."/>
            <person name="Saunders L."/>
            <person name="Sluder A.E."/>
            <person name="Smith K."/>
            <person name="Stanke M."/>
            <person name="Unnasch T.R."/>
            <person name="Ware J."/>
            <person name="Wei A.D."/>
            <person name="Weil G."/>
            <person name="Williams D.J."/>
            <person name="Zhang Y."/>
            <person name="Williams S.A."/>
            <person name="Fraser-Liggett C."/>
            <person name="Slatko B."/>
            <person name="Blaxter M.L."/>
            <person name="Scott A.L."/>
        </authorList>
    </citation>
    <scope>NUCLEOTIDE SEQUENCE</scope>
    <source>
        <strain evidence="1">FR3</strain>
    </source>
</reference>
<proteinExistence type="predicted"/>
<dbReference type="AlphaFoldDB" id="A0A1I9G530"/>
<name>A0A1I9G530_BRUMA</name>